<dbReference type="NCBIfam" id="NF008725">
    <property type="entry name" value="PRK11727.1"/>
    <property type="match status" value="1"/>
</dbReference>
<dbReference type="HAMAP" id="MF_01848">
    <property type="entry name" value="23SrRNA_methyltr_F"/>
    <property type="match status" value="1"/>
</dbReference>
<evidence type="ECO:0000256" key="3">
    <source>
        <dbReference type="ARBA" id="ARBA00022603"/>
    </source>
</evidence>
<keyword evidence="1 6" id="KW-0963">Cytoplasm</keyword>
<evidence type="ECO:0000256" key="1">
    <source>
        <dbReference type="ARBA" id="ARBA00022490"/>
    </source>
</evidence>
<keyword evidence="3 6" id="KW-0489">Methyltransferase</keyword>
<evidence type="ECO:0000256" key="2">
    <source>
        <dbReference type="ARBA" id="ARBA00022552"/>
    </source>
</evidence>
<dbReference type="EMBL" id="RAQJ01000003">
    <property type="protein sequence ID" value="RKE94910.1"/>
    <property type="molecule type" value="Genomic_DNA"/>
</dbReference>
<keyword evidence="5 6" id="KW-0949">S-adenosyl-L-methionine</keyword>
<keyword evidence="4 6" id="KW-0808">Transferase</keyword>
<comment type="subcellular location">
    <subcellularLocation>
        <location evidence="6">Cytoplasm</location>
    </subcellularLocation>
</comment>
<organism evidence="7 8">
    <name type="scientific">Ichthyenterobacterium magnum</name>
    <dbReference type="NCBI Taxonomy" id="1230530"/>
    <lineage>
        <taxon>Bacteria</taxon>
        <taxon>Pseudomonadati</taxon>
        <taxon>Bacteroidota</taxon>
        <taxon>Flavobacteriia</taxon>
        <taxon>Flavobacteriales</taxon>
        <taxon>Flavobacteriaceae</taxon>
        <taxon>Ichthyenterobacterium</taxon>
    </lineage>
</organism>
<dbReference type="GO" id="GO:0052907">
    <property type="term" value="F:23S rRNA (adenine(1618)-N(6))-methyltransferase activity"/>
    <property type="evidence" value="ECO:0007669"/>
    <property type="project" value="UniProtKB-EC"/>
</dbReference>
<protein>
    <recommendedName>
        <fullName evidence="6">Ribosomal RNA large subunit methyltransferase F</fullName>
        <ecNumber evidence="6">2.1.1.181</ecNumber>
    </recommendedName>
    <alternativeName>
        <fullName evidence="6">23S rRNA mA1618 methyltransferase</fullName>
    </alternativeName>
    <alternativeName>
        <fullName evidence="6">rRNA adenine N-6-methyltransferase</fullName>
    </alternativeName>
</protein>
<gene>
    <name evidence="6" type="primary">rlmF</name>
    <name evidence="7" type="ORF">BXY80_1925</name>
</gene>
<dbReference type="InterPro" id="IPR029063">
    <property type="entry name" value="SAM-dependent_MTases_sf"/>
</dbReference>
<evidence type="ECO:0000313" key="7">
    <source>
        <dbReference type="EMBL" id="RKE94910.1"/>
    </source>
</evidence>
<sequence length="307" mass="35056">MSKKGKKTSSNLHKKNKHNLGYNFENLCSVYPKLVPFVFKNKYGTRTVDFAIPKAVKTLNKALLLSHYNIKYWEFPDANLCPPIPGRVDYIHYLADLLKDSNIDTDSIKVLDIGTGATCIYPLLGVSEYSWSFIASDIDENSLNNAHQIVIKNDLSQHVELRQQENAEHILKHVLKPSEKISATMCNPPFFKNEKEAIASTKRKIKGLGQKTDTLVRNFSGTSKELSYKGGEKAFTHNYLYESSLYKTNCFWFTTLVSNKELVKSMYKSLKKLKATHIKTIEMAQGNKVSRVVAWTFLTTEEQNNWN</sequence>
<evidence type="ECO:0000256" key="4">
    <source>
        <dbReference type="ARBA" id="ARBA00022679"/>
    </source>
</evidence>
<dbReference type="InterPro" id="IPR016909">
    <property type="entry name" value="rRNA_lsu_MeTfrase_F"/>
</dbReference>
<evidence type="ECO:0000256" key="5">
    <source>
        <dbReference type="ARBA" id="ARBA00022691"/>
    </source>
</evidence>
<keyword evidence="8" id="KW-1185">Reference proteome</keyword>
<dbReference type="AlphaFoldDB" id="A0A420DKX4"/>
<accession>A0A420DKX4</accession>
<dbReference type="Pfam" id="PF05971">
    <property type="entry name" value="Methyltransf_10"/>
    <property type="match status" value="1"/>
</dbReference>
<comment type="caution">
    <text evidence="7">The sequence shown here is derived from an EMBL/GenBank/DDBJ whole genome shotgun (WGS) entry which is preliminary data.</text>
</comment>
<keyword evidence="2 6" id="KW-0698">rRNA processing</keyword>
<comment type="catalytic activity">
    <reaction evidence="6">
        <text>adenosine(1618) in 23S rRNA + S-adenosyl-L-methionine = N(6)-methyladenosine(1618) in 23S rRNA + S-adenosyl-L-homocysteine + H(+)</text>
        <dbReference type="Rhea" id="RHEA:16497"/>
        <dbReference type="Rhea" id="RHEA-COMP:10229"/>
        <dbReference type="Rhea" id="RHEA-COMP:10231"/>
        <dbReference type="ChEBI" id="CHEBI:15378"/>
        <dbReference type="ChEBI" id="CHEBI:57856"/>
        <dbReference type="ChEBI" id="CHEBI:59789"/>
        <dbReference type="ChEBI" id="CHEBI:74411"/>
        <dbReference type="ChEBI" id="CHEBI:74449"/>
        <dbReference type="EC" id="2.1.1.181"/>
    </reaction>
</comment>
<dbReference type="PANTHER" id="PTHR13393">
    <property type="entry name" value="SAM-DEPENDENT METHYLTRANSFERASE"/>
    <property type="match status" value="1"/>
</dbReference>
<dbReference type="EC" id="2.1.1.181" evidence="6"/>
<name>A0A420DKX4_9FLAO</name>
<dbReference type="OrthoDB" id="1115728at2"/>
<dbReference type="GO" id="GO:0005737">
    <property type="term" value="C:cytoplasm"/>
    <property type="evidence" value="ECO:0007669"/>
    <property type="project" value="UniProtKB-SubCell"/>
</dbReference>
<dbReference type="PANTHER" id="PTHR13393:SF0">
    <property type="entry name" value="RNA N6-ADENOSINE-METHYLTRANSFERASE METTL16"/>
    <property type="match status" value="1"/>
</dbReference>
<dbReference type="Proteomes" id="UP000284892">
    <property type="component" value="Unassembled WGS sequence"/>
</dbReference>
<evidence type="ECO:0000256" key="6">
    <source>
        <dbReference type="HAMAP-Rule" id="MF_01848"/>
    </source>
</evidence>
<evidence type="ECO:0000313" key="8">
    <source>
        <dbReference type="Proteomes" id="UP000284892"/>
    </source>
</evidence>
<dbReference type="Gene3D" id="3.40.50.150">
    <property type="entry name" value="Vaccinia Virus protein VP39"/>
    <property type="match status" value="1"/>
</dbReference>
<reference evidence="7 8" key="1">
    <citation type="submission" date="2018-09" db="EMBL/GenBank/DDBJ databases">
        <title>Genomic Encyclopedia of Archaeal and Bacterial Type Strains, Phase II (KMG-II): from individual species to whole genera.</title>
        <authorList>
            <person name="Goeker M."/>
        </authorList>
    </citation>
    <scope>NUCLEOTIDE SEQUENCE [LARGE SCALE GENOMIC DNA]</scope>
    <source>
        <strain evidence="7 8">DSM 26283</strain>
    </source>
</reference>
<dbReference type="GO" id="GO:0070475">
    <property type="term" value="P:rRNA base methylation"/>
    <property type="evidence" value="ECO:0007669"/>
    <property type="project" value="TreeGrafter"/>
</dbReference>
<proteinExistence type="inferred from homology"/>
<dbReference type="RefSeq" id="WP_120201320.1">
    <property type="nucleotide sequence ID" value="NZ_RAQJ01000003.1"/>
</dbReference>
<dbReference type="SUPFAM" id="SSF53335">
    <property type="entry name" value="S-adenosyl-L-methionine-dependent methyltransferases"/>
    <property type="match status" value="1"/>
</dbReference>
<dbReference type="InterPro" id="IPR010286">
    <property type="entry name" value="METTL16/RlmF"/>
</dbReference>
<comment type="function">
    <text evidence="6">Specifically methylates the adenine in position 1618 of 23S rRNA.</text>
</comment>
<dbReference type="PIRSF" id="PIRSF029038">
    <property type="entry name" value="Mtase_YbiN_prd"/>
    <property type="match status" value="1"/>
</dbReference>
<comment type="similarity">
    <text evidence="6">Belongs to the methyltransferase superfamily. METTL16/RlmF family.</text>
</comment>